<keyword evidence="4 8" id="KW-0963">Cytoplasm</keyword>
<evidence type="ECO:0000313" key="9">
    <source>
        <dbReference type="EMBL" id="MFF5923878.1"/>
    </source>
</evidence>
<evidence type="ECO:0000256" key="6">
    <source>
        <dbReference type="ARBA" id="ARBA00022801"/>
    </source>
</evidence>
<sequence length="420" mass="45986">MTSNDASAKPALGVYSEVGRLRKVLVCSPGLAHRRLTPTNSDDLLFDDVMWVENAQRDHADFVNKLTQRGVEVVELHDLLTETMAIPEARAWLLDRKIIANEVGLGLIDDTRAFLDSVAARDLAEYLIGGLSTTDLPDAFRSGYVSLAREATGVREYLMPPLPNTLYTRDTTCWLYGGVTLNPLYWPARHGETLLMKAIYAFHPDYRDAAVWWGDPEQDWGQATFEGGDIMPVGNGVVLMGMSERTSRQAITQVAASLFENGAADQVIVAGMPKLRAAMHLDTVFTFADRDIVTLYPKIMDSVHTFTLRPGDKAPGVDITDEGGTPFVDVVAKGLGLPRLRVIETGGDVYASERQQWDSGNNAVALEPGVVFTYDRNTQTNTLLRKAGVEVITIVGAELGRGRGGGHCMTCPLIRDAVEF</sequence>
<gene>
    <name evidence="8" type="primary">arcA</name>
    <name evidence="9" type="ORF">ACFY8C_36975</name>
</gene>
<comment type="catalytic activity">
    <reaction evidence="7 8">
        <text>L-arginine + H2O = L-citrulline + NH4(+)</text>
        <dbReference type="Rhea" id="RHEA:19597"/>
        <dbReference type="ChEBI" id="CHEBI:15377"/>
        <dbReference type="ChEBI" id="CHEBI:28938"/>
        <dbReference type="ChEBI" id="CHEBI:32682"/>
        <dbReference type="ChEBI" id="CHEBI:57743"/>
        <dbReference type="EC" id="3.5.3.6"/>
    </reaction>
</comment>
<dbReference type="PRINTS" id="PR01466">
    <property type="entry name" value="ARGDEIMINASE"/>
</dbReference>
<evidence type="ECO:0000256" key="5">
    <source>
        <dbReference type="ARBA" id="ARBA00022503"/>
    </source>
</evidence>
<name>A0ABW6Y286_9ACTN</name>
<keyword evidence="5 8" id="KW-0056">Arginine metabolism</keyword>
<organism evidence="9 10">
    <name type="scientific">Streptomyces flavochromogenes</name>
    <dbReference type="NCBI Taxonomy" id="68199"/>
    <lineage>
        <taxon>Bacteria</taxon>
        <taxon>Bacillati</taxon>
        <taxon>Actinomycetota</taxon>
        <taxon>Actinomycetes</taxon>
        <taxon>Kitasatosporales</taxon>
        <taxon>Streptomycetaceae</taxon>
        <taxon>Streptomyces</taxon>
    </lineage>
</organism>
<evidence type="ECO:0000256" key="2">
    <source>
        <dbReference type="ARBA" id="ARBA00005213"/>
    </source>
</evidence>
<comment type="similarity">
    <text evidence="3 8">Belongs to the arginine deiminase family.</text>
</comment>
<dbReference type="NCBIfam" id="NF002381">
    <property type="entry name" value="PRK01388.1"/>
    <property type="match status" value="1"/>
</dbReference>
<dbReference type="InterPro" id="IPR003876">
    <property type="entry name" value="Arg_deiminase"/>
</dbReference>
<keyword evidence="10" id="KW-1185">Reference proteome</keyword>
<dbReference type="PIRSF" id="PIRSF006356">
    <property type="entry name" value="Arg_deiminase"/>
    <property type="match status" value="1"/>
</dbReference>
<evidence type="ECO:0000256" key="3">
    <source>
        <dbReference type="ARBA" id="ARBA00010206"/>
    </source>
</evidence>
<dbReference type="GO" id="GO:0016990">
    <property type="term" value="F:arginine deiminase activity"/>
    <property type="evidence" value="ECO:0007669"/>
    <property type="project" value="UniProtKB-EC"/>
</dbReference>
<evidence type="ECO:0000313" key="10">
    <source>
        <dbReference type="Proteomes" id="UP001602370"/>
    </source>
</evidence>
<protein>
    <recommendedName>
        <fullName evidence="8">Arginine deiminase</fullName>
        <shortName evidence="8">ADI</shortName>
        <ecNumber evidence="8">3.5.3.6</ecNumber>
    </recommendedName>
    <alternativeName>
        <fullName evidence="8">Arginine dihydrolase</fullName>
        <shortName evidence="8">AD</shortName>
    </alternativeName>
</protein>
<dbReference type="SUPFAM" id="SSF55909">
    <property type="entry name" value="Pentein"/>
    <property type="match status" value="1"/>
</dbReference>
<dbReference type="Proteomes" id="UP001602370">
    <property type="component" value="Unassembled WGS sequence"/>
</dbReference>
<proteinExistence type="inferred from homology"/>
<keyword evidence="6 8" id="KW-0378">Hydrolase</keyword>
<dbReference type="PANTHER" id="PTHR47271">
    <property type="entry name" value="ARGININE DEIMINASE"/>
    <property type="match status" value="1"/>
</dbReference>
<dbReference type="Gene3D" id="1.10.3930.10">
    <property type="entry name" value="Arginine deiminase"/>
    <property type="match status" value="1"/>
</dbReference>
<dbReference type="Pfam" id="PF02274">
    <property type="entry name" value="ADI"/>
    <property type="match status" value="1"/>
</dbReference>
<dbReference type="HAMAP" id="MF_00242">
    <property type="entry name" value="Arg_deiminase"/>
    <property type="match status" value="1"/>
</dbReference>
<evidence type="ECO:0000256" key="1">
    <source>
        <dbReference type="ARBA" id="ARBA00004496"/>
    </source>
</evidence>
<comment type="caution">
    <text evidence="9">The sequence shown here is derived from an EMBL/GenBank/DDBJ whole genome shotgun (WGS) entry which is preliminary data.</text>
</comment>
<evidence type="ECO:0000256" key="7">
    <source>
        <dbReference type="ARBA" id="ARBA00049429"/>
    </source>
</evidence>
<reference evidence="9 10" key="1">
    <citation type="submission" date="2024-10" db="EMBL/GenBank/DDBJ databases">
        <title>The Natural Products Discovery Center: Release of the First 8490 Sequenced Strains for Exploring Actinobacteria Biosynthetic Diversity.</title>
        <authorList>
            <person name="Kalkreuter E."/>
            <person name="Kautsar S.A."/>
            <person name="Yang D."/>
            <person name="Bader C.D."/>
            <person name="Teijaro C.N."/>
            <person name="Fluegel L."/>
            <person name="Davis C.M."/>
            <person name="Simpson J.R."/>
            <person name="Lauterbach L."/>
            <person name="Steele A.D."/>
            <person name="Gui C."/>
            <person name="Meng S."/>
            <person name="Li G."/>
            <person name="Viehrig K."/>
            <person name="Ye F."/>
            <person name="Su P."/>
            <person name="Kiefer A.F."/>
            <person name="Nichols A."/>
            <person name="Cepeda A.J."/>
            <person name="Yan W."/>
            <person name="Fan B."/>
            <person name="Jiang Y."/>
            <person name="Adhikari A."/>
            <person name="Zheng C.-J."/>
            <person name="Schuster L."/>
            <person name="Cowan T.M."/>
            <person name="Smanski M.J."/>
            <person name="Chevrette M.G."/>
            <person name="De Carvalho L.P.S."/>
            <person name="Shen B."/>
        </authorList>
    </citation>
    <scope>NUCLEOTIDE SEQUENCE [LARGE SCALE GENOMIC DNA]</scope>
    <source>
        <strain evidence="9 10">NPDC012605</strain>
    </source>
</reference>
<dbReference type="Gene3D" id="3.75.10.10">
    <property type="entry name" value="L-arginine/glycine Amidinotransferase, Chain A"/>
    <property type="match status" value="1"/>
</dbReference>
<evidence type="ECO:0000256" key="4">
    <source>
        <dbReference type="ARBA" id="ARBA00022490"/>
    </source>
</evidence>
<dbReference type="EMBL" id="JBIBDZ010000016">
    <property type="protein sequence ID" value="MFF5923878.1"/>
    <property type="molecule type" value="Genomic_DNA"/>
</dbReference>
<dbReference type="EC" id="3.5.3.6" evidence="8"/>
<evidence type="ECO:0000256" key="8">
    <source>
        <dbReference type="HAMAP-Rule" id="MF_00242"/>
    </source>
</evidence>
<feature type="active site" description="Amidino-cysteine intermediate" evidence="8">
    <location>
        <position position="408"/>
    </location>
</feature>
<comment type="subcellular location">
    <subcellularLocation>
        <location evidence="1 8">Cytoplasm</location>
    </subcellularLocation>
</comment>
<dbReference type="RefSeq" id="WP_030312942.1">
    <property type="nucleotide sequence ID" value="NZ_JBIBDZ010000016.1"/>
</dbReference>
<comment type="pathway">
    <text evidence="2 8">Amino-acid degradation; L-arginine degradation via ADI pathway; carbamoyl phosphate from L-arginine: step 1/2.</text>
</comment>
<accession>A0ABW6Y286</accession>
<dbReference type="PANTHER" id="PTHR47271:SF3">
    <property type="entry name" value="ARGININE DEIMINASE"/>
    <property type="match status" value="1"/>
</dbReference>